<reference evidence="1 2" key="1">
    <citation type="submission" date="2019-01" db="EMBL/GenBank/DDBJ databases">
        <authorList>
            <person name="Brito A."/>
        </authorList>
    </citation>
    <scope>NUCLEOTIDE SEQUENCE [LARGE SCALE GENOMIC DNA]</scope>
    <source>
        <strain evidence="1">1</strain>
    </source>
</reference>
<dbReference type="AlphaFoldDB" id="A0A563VYQ7"/>
<gene>
    <name evidence="1" type="ORF">H1P_4410003</name>
</gene>
<name>A0A563VYQ7_9CYAN</name>
<proteinExistence type="predicted"/>
<evidence type="ECO:0000313" key="1">
    <source>
        <dbReference type="EMBL" id="VEP16393.1"/>
    </source>
</evidence>
<evidence type="ECO:0000313" key="2">
    <source>
        <dbReference type="Proteomes" id="UP000320055"/>
    </source>
</evidence>
<dbReference type="Proteomes" id="UP000320055">
    <property type="component" value="Unassembled WGS sequence"/>
</dbReference>
<protein>
    <submittedName>
        <fullName evidence="1">Transposase</fullName>
    </submittedName>
</protein>
<sequence length="86" mass="9869">MKETTPAAMPPCFDRWCKKFDDLLRTKAQKREFRHYLGGLLGESERKNLSQMARDSVEVTYHKLHHCLDAVTHGGNPQDRAASLLD</sequence>
<keyword evidence="2" id="KW-1185">Reference proteome</keyword>
<accession>A0A563VYQ7</accession>
<dbReference type="EMBL" id="CAACVJ010000381">
    <property type="protein sequence ID" value="VEP16393.1"/>
    <property type="molecule type" value="Genomic_DNA"/>
</dbReference>
<organism evidence="1 2">
    <name type="scientific">Hyella patelloides LEGE 07179</name>
    <dbReference type="NCBI Taxonomy" id="945734"/>
    <lineage>
        <taxon>Bacteria</taxon>
        <taxon>Bacillati</taxon>
        <taxon>Cyanobacteriota</taxon>
        <taxon>Cyanophyceae</taxon>
        <taxon>Pleurocapsales</taxon>
        <taxon>Hyellaceae</taxon>
        <taxon>Hyella</taxon>
    </lineage>
</organism>